<dbReference type="Gene3D" id="3.90.660.10">
    <property type="match status" value="1"/>
</dbReference>
<dbReference type="GO" id="GO:0050660">
    <property type="term" value="F:flavin adenine dinucleotide binding"/>
    <property type="evidence" value="ECO:0007669"/>
    <property type="project" value="TreeGrafter"/>
</dbReference>
<reference evidence="2" key="2">
    <citation type="journal article" date="2014" name="PLoS Genet.">
        <title>Signature gene expression reveals novel clues to the molecular mechanisms of dimorphic transition in Penicillium marneffei.</title>
        <authorList>
            <person name="Yang E."/>
            <person name="Wang G."/>
            <person name="Cai J."/>
            <person name="Woo P.C."/>
            <person name="Lau S.K."/>
            <person name="Yuen K.-Y."/>
            <person name="Chow W.-N."/>
            <person name="Lin X."/>
        </authorList>
    </citation>
    <scope>NUCLEOTIDE SEQUENCE</scope>
    <source>
        <strain evidence="2">PM1</strain>
    </source>
</reference>
<dbReference type="GO" id="GO:0006338">
    <property type="term" value="P:chromatin remodeling"/>
    <property type="evidence" value="ECO:0007669"/>
    <property type="project" value="TreeGrafter"/>
</dbReference>
<gene>
    <name evidence="2" type="ORF">GQ26_0112540</name>
</gene>
<dbReference type="PANTHER" id="PTHR10742">
    <property type="entry name" value="FLAVIN MONOAMINE OXIDASE"/>
    <property type="match status" value="1"/>
</dbReference>
<accession>A0A093V8L0</accession>
<evidence type="ECO:0000259" key="1">
    <source>
        <dbReference type="Pfam" id="PF01593"/>
    </source>
</evidence>
<dbReference type="GO" id="GO:0016491">
    <property type="term" value="F:oxidoreductase activity"/>
    <property type="evidence" value="ECO:0007669"/>
    <property type="project" value="InterPro"/>
</dbReference>
<dbReference type="InterPro" id="IPR036188">
    <property type="entry name" value="FAD/NAD-bd_sf"/>
</dbReference>
<comment type="caution">
    <text evidence="2">The sequence shown here is derived from an EMBL/GenBank/DDBJ whole genome shotgun (WGS) entry which is preliminary data.</text>
</comment>
<dbReference type="EMBL" id="JPOX01000011">
    <property type="protein sequence ID" value="KFX48892.1"/>
    <property type="molecule type" value="Genomic_DNA"/>
</dbReference>
<dbReference type="AlphaFoldDB" id="A0A093V8L0"/>
<dbReference type="InterPro" id="IPR050281">
    <property type="entry name" value="Flavin_monoamine_oxidase"/>
</dbReference>
<name>A0A093V8L0_TALMA</name>
<evidence type="ECO:0000313" key="2">
    <source>
        <dbReference type="EMBL" id="KFX48892.1"/>
    </source>
</evidence>
<dbReference type="Pfam" id="PF01593">
    <property type="entry name" value="Amino_oxidase"/>
    <property type="match status" value="1"/>
</dbReference>
<proteinExistence type="predicted"/>
<dbReference type="PRINTS" id="PR00419">
    <property type="entry name" value="ADXRDTASE"/>
</dbReference>
<dbReference type="SUPFAM" id="SSF54373">
    <property type="entry name" value="FAD-linked reductases, C-terminal domain"/>
    <property type="match status" value="1"/>
</dbReference>
<dbReference type="PANTHER" id="PTHR10742:SF414">
    <property type="entry name" value="CONTAINING AMINE OXIDASE, PUTATIVE (AFU_ORTHOLOGUE AFUA_3G12150)-RELATED"/>
    <property type="match status" value="1"/>
</dbReference>
<feature type="domain" description="Amine oxidase" evidence="1">
    <location>
        <begin position="228"/>
        <end position="710"/>
    </location>
</feature>
<sequence>MAAVAIARAEPDKERTVDRQSFFPVSRRAESSLVSLSCTIVYTEPNPDLDFVSLSCRNSLSLICHSSHDRLLPASSCQAGNVTRPVPYQPVSQNDEDSHGQALHTAVPAAALLFPQQWICPKHYVFFYDFKEAIQKSIPYTRFSPQIPHPIPNHRLYLSSDTHTHTIMECKANQLAQLASWLQHASVQRQKSTLHPAAVGRKLPLSARKYQLALMGKTPHVGIIGAGVSGLRCADILAQNGAKVTILEARNRIGGRITQVEVGGHLVDLGANWIHGTEGNPIDQISRISNTTTCEWDGRETIYDTNGKLLDEATTMKLAEWMWTTVDEGFVFSTKNKDSIPPSMSLYDYCCKQLEKTNFTEEEKAACKEFSKFWGAYVGEPVERQSMKFFCLEECIEGTNLFVASTYKNILEHISKSALKHADLQLNSPVVQIHAANRDTSKDRHITIVTEGGKSYQFDDVIVTCPLGWLKKNKSVFNPSLPLRLSSAIDNISYGRLEKIYVTFPRAFWHMPTEHKSASGTGITVANGPNFVPDSDSDKYPPAFTQWLEPTYVEAPSKEGSWNMQCVSLAALPPNCAHPTLLFYIYGPCSDYVVNKIKDMDESSPEYYKFLDSFVRPFYSSLPGYSASSELCKPAAFQASKWISDDYAGNGSYANFQVGLEAGDKDIEAMRLGMGPDRGVWFAGEHTAPFVGLGTTTGAYWSGERAAGQICDLYSLGQLGLGVRKDDSLPTGTPGVMTGNTMFHKGNTTALRATAVLASAVQGQ</sequence>
<organism evidence="2">
    <name type="scientific">Talaromyces marneffei PM1</name>
    <dbReference type="NCBI Taxonomy" id="1077442"/>
    <lineage>
        <taxon>Eukaryota</taxon>
        <taxon>Fungi</taxon>
        <taxon>Dikarya</taxon>
        <taxon>Ascomycota</taxon>
        <taxon>Pezizomycotina</taxon>
        <taxon>Eurotiomycetes</taxon>
        <taxon>Eurotiomycetidae</taxon>
        <taxon>Eurotiales</taxon>
        <taxon>Trichocomaceae</taxon>
        <taxon>Talaromyces</taxon>
        <taxon>Talaromyces sect. Talaromyces</taxon>
    </lineage>
</organism>
<protein>
    <submittedName>
        <fullName evidence="2">Putative polyamine oxidase 4</fullName>
    </submittedName>
</protein>
<dbReference type="Gene3D" id="3.50.50.60">
    <property type="entry name" value="FAD/NAD(P)-binding domain"/>
    <property type="match status" value="1"/>
</dbReference>
<dbReference type="InterPro" id="IPR002937">
    <property type="entry name" value="Amino_oxidase"/>
</dbReference>
<reference key="1">
    <citation type="journal article" date="2014" name="PLoS Genet.">
        <title>Signature Gene Expression Reveals Novel Clues to the Molecular Mechanisms of Dimorphic Transition in Penicillium marneffei.</title>
        <authorList>
            <person name="Yang E."/>
            <person name="Wang G."/>
            <person name="Cai J."/>
            <person name="Woo P.C."/>
            <person name="Lau S.K."/>
            <person name="Yuen K.-Y."/>
            <person name="Chow W.-N."/>
            <person name="Lin X."/>
        </authorList>
    </citation>
    <scope>NUCLEOTIDE SEQUENCE [LARGE SCALE GENOMIC DNA]</scope>
    <source>
        <strain>PM1</strain>
    </source>
</reference>
<dbReference type="GO" id="GO:0003682">
    <property type="term" value="F:chromatin binding"/>
    <property type="evidence" value="ECO:0007669"/>
    <property type="project" value="TreeGrafter"/>
</dbReference>
<dbReference type="SUPFAM" id="SSF51905">
    <property type="entry name" value="FAD/NAD(P)-binding domain"/>
    <property type="match status" value="1"/>
</dbReference>